<reference evidence="2" key="1">
    <citation type="journal article" date="2014" name="Int. J. Syst. Evol. Microbiol.">
        <title>Complete genome sequence of Corynebacterium casei LMG S-19264T (=DSM 44701T), isolated from a smear-ripened cheese.</title>
        <authorList>
            <consortium name="US DOE Joint Genome Institute (JGI-PGF)"/>
            <person name="Walter F."/>
            <person name="Albersmeier A."/>
            <person name="Kalinowski J."/>
            <person name="Ruckert C."/>
        </authorList>
    </citation>
    <scope>NUCLEOTIDE SEQUENCE</scope>
    <source>
        <strain evidence="2">JCM 4434</strain>
    </source>
</reference>
<feature type="transmembrane region" description="Helical" evidence="1">
    <location>
        <begin position="45"/>
        <end position="63"/>
    </location>
</feature>
<reference evidence="3 4" key="2">
    <citation type="submission" date="2014-07" db="EMBL/GenBank/DDBJ databases">
        <authorList>
            <person name="Zhang J.E."/>
            <person name="Yang H."/>
            <person name="Guo J."/>
            <person name="Deng Z."/>
            <person name="Luo H."/>
            <person name="Luo M."/>
            <person name="Zhao B."/>
        </authorList>
    </citation>
    <scope>NUCLEOTIDE SEQUENCE [LARGE SCALE GENOMIC DNA]</scope>
    <source>
        <strain evidence="3">ATCC 10762</strain>
        <strain evidence="4">ATCC 10762 / DSM 40127 / CCM 3239 / JCM 4008 / LMG 5968 / NBRC 12843 / NCIMB 8234 / A-377</strain>
    </source>
</reference>
<feature type="transmembrane region" description="Helical" evidence="1">
    <location>
        <begin position="7"/>
        <end position="25"/>
    </location>
</feature>
<accession>A0A1E7NDV6</accession>
<comment type="caution">
    <text evidence="3">The sequence shown here is derived from an EMBL/GenBank/DDBJ whole genome shotgun (WGS) entry which is preliminary data.</text>
</comment>
<dbReference type="RefSeq" id="WP_030555441.1">
    <property type="nucleotide sequence ID" value="NZ_BMUB01000001.1"/>
</dbReference>
<dbReference type="GeneID" id="97483228"/>
<proteinExistence type="predicted"/>
<dbReference type="EMBL" id="JPRF03000012">
    <property type="protein sequence ID" value="OEV38880.1"/>
    <property type="molecule type" value="Genomic_DNA"/>
</dbReference>
<dbReference type="Proteomes" id="UP000037395">
    <property type="component" value="Unassembled WGS sequence"/>
</dbReference>
<reference evidence="3" key="3">
    <citation type="submission" date="2016-08" db="EMBL/GenBank/DDBJ databases">
        <title>Sequencing, Assembly and Comparative Genomics of S. aureofaciens ATCC 10762.</title>
        <authorList>
            <person name="Gradnigo J.S."/>
            <person name="Johnson N."/>
            <person name="Somerville G.A."/>
        </authorList>
    </citation>
    <scope>NUCLEOTIDE SEQUENCE [LARGE SCALE GENOMIC DNA]</scope>
    <source>
        <strain evidence="3">ATCC 10762</strain>
    </source>
</reference>
<evidence type="ECO:0000313" key="4">
    <source>
        <dbReference type="Proteomes" id="UP000037395"/>
    </source>
</evidence>
<reference evidence="2" key="5">
    <citation type="submission" date="2020-09" db="EMBL/GenBank/DDBJ databases">
        <authorList>
            <person name="Sun Q."/>
            <person name="Ohkuma M."/>
        </authorList>
    </citation>
    <scope>NUCLEOTIDE SEQUENCE</scope>
    <source>
        <strain evidence="2">JCM 4434</strain>
    </source>
</reference>
<dbReference type="OrthoDB" id="3829850at2"/>
<keyword evidence="4" id="KW-1185">Reference proteome</keyword>
<dbReference type="Pfam" id="PF14248">
    <property type="entry name" value="DUF4345"/>
    <property type="match status" value="1"/>
</dbReference>
<dbReference type="InterPro" id="IPR025597">
    <property type="entry name" value="DUF4345"/>
</dbReference>
<name>A0A1E7NDV6_KITAU</name>
<keyword evidence="1" id="KW-0472">Membrane</keyword>
<dbReference type="AlphaFoldDB" id="A0A1E7NDV6"/>
<evidence type="ECO:0000313" key="2">
    <source>
        <dbReference type="EMBL" id="GGU54136.1"/>
    </source>
</evidence>
<feature type="transmembrane region" description="Helical" evidence="1">
    <location>
        <begin position="75"/>
        <end position="93"/>
    </location>
</feature>
<dbReference type="KEGG" id="kau:B6264_22420"/>
<accession>A0A8H9HF28</accession>
<protein>
    <recommendedName>
        <fullName evidence="5">DUF4345 domain-containing protein</fullName>
    </recommendedName>
</protein>
<sequence>MAKALRVLGWTMGVACVAIGLFHLLGGNAALPGTADPGPTVDSFGRFMGAIFAGYGAAWIWAVRQRPVPAWAVRWLTAVFLLGGLGRVLAIAVGGRPHWFQLVLMGIELGLPPVYFRLAAADQRAHGSSAGRAGRTGERAARA</sequence>
<evidence type="ECO:0000256" key="1">
    <source>
        <dbReference type="SAM" id="Phobius"/>
    </source>
</evidence>
<evidence type="ECO:0000313" key="3">
    <source>
        <dbReference type="EMBL" id="OEV38880.1"/>
    </source>
</evidence>
<organism evidence="3 4">
    <name type="scientific">Kitasatospora aureofaciens</name>
    <name type="common">Streptomyces aureofaciens</name>
    <dbReference type="NCBI Taxonomy" id="1894"/>
    <lineage>
        <taxon>Bacteria</taxon>
        <taxon>Bacillati</taxon>
        <taxon>Actinomycetota</taxon>
        <taxon>Actinomycetes</taxon>
        <taxon>Kitasatosporales</taxon>
        <taxon>Streptomycetaceae</taxon>
        <taxon>Kitasatospora</taxon>
    </lineage>
</organism>
<dbReference type="EMBL" id="BMUB01000001">
    <property type="protein sequence ID" value="GGU54136.1"/>
    <property type="molecule type" value="Genomic_DNA"/>
</dbReference>
<reference evidence="4" key="4">
    <citation type="submission" date="2016-08" db="EMBL/GenBank/DDBJ databases">
        <title>Sequencing, assembly and comparative genomics of S. aureofaciens ATCC 10762.</title>
        <authorList>
            <person name="Gradnigo J.S."/>
            <person name="Johnson N."/>
            <person name="Somerville G.A."/>
        </authorList>
    </citation>
    <scope>NUCLEOTIDE SEQUENCE [LARGE SCALE GENOMIC DNA]</scope>
    <source>
        <strain evidence="4">ATCC 10762 / DSM 40127 / CCM 3239 / JCM 4008 / LMG 5968 / NBRC 12843 / NCIMB 8234 / A-377</strain>
    </source>
</reference>
<keyword evidence="1" id="KW-0812">Transmembrane</keyword>
<evidence type="ECO:0008006" key="5">
    <source>
        <dbReference type="Google" id="ProtNLM"/>
    </source>
</evidence>
<dbReference type="Proteomes" id="UP000610124">
    <property type="component" value="Unassembled WGS sequence"/>
</dbReference>
<keyword evidence="1" id="KW-1133">Transmembrane helix</keyword>
<feature type="transmembrane region" description="Helical" evidence="1">
    <location>
        <begin position="99"/>
        <end position="118"/>
    </location>
</feature>
<gene>
    <name evidence="2" type="ORF">GCM10010502_00200</name>
    <name evidence="3" type="ORF">HS99_0019685</name>
</gene>